<dbReference type="InterPro" id="IPR003709">
    <property type="entry name" value="VanY-like_core_dom"/>
</dbReference>
<dbReference type="RefSeq" id="WP_386099114.1">
    <property type="nucleotide sequence ID" value="NZ_JBHSAT010000004.1"/>
</dbReference>
<dbReference type="PANTHER" id="PTHR34385">
    <property type="entry name" value="D-ALANYL-D-ALANINE CARBOXYPEPTIDASE"/>
    <property type="match status" value="1"/>
</dbReference>
<evidence type="ECO:0000313" key="2">
    <source>
        <dbReference type="EMBL" id="MFC3877228.1"/>
    </source>
</evidence>
<name>A0ABV8AGL7_9FLAO</name>
<gene>
    <name evidence="2" type="ORF">ACFOSX_08295</name>
</gene>
<reference evidence="3" key="1">
    <citation type="journal article" date="2019" name="Int. J. Syst. Evol. Microbiol.">
        <title>The Global Catalogue of Microorganisms (GCM) 10K type strain sequencing project: providing services to taxonomists for standard genome sequencing and annotation.</title>
        <authorList>
            <consortium name="The Broad Institute Genomics Platform"/>
            <consortium name="The Broad Institute Genome Sequencing Center for Infectious Disease"/>
            <person name="Wu L."/>
            <person name="Ma J."/>
        </authorList>
    </citation>
    <scope>NUCLEOTIDE SEQUENCE [LARGE SCALE GENOMIC DNA]</scope>
    <source>
        <strain evidence="3">CECT 8979</strain>
    </source>
</reference>
<dbReference type="Pfam" id="PF02557">
    <property type="entry name" value="VanY"/>
    <property type="match status" value="1"/>
</dbReference>
<keyword evidence="3" id="KW-1185">Reference proteome</keyword>
<feature type="domain" description="D-alanyl-D-alanine carboxypeptidase-like core" evidence="1">
    <location>
        <begin position="39"/>
        <end position="172"/>
    </location>
</feature>
<dbReference type="InterPro" id="IPR052179">
    <property type="entry name" value="DD-CPase-like"/>
</dbReference>
<evidence type="ECO:0000259" key="1">
    <source>
        <dbReference type="Pfam" id="PF02557"/>
    </source>
</evidence>
<proteinExistence type="predicted"/>
<protein>
    <submittedName>
        <fullName evidence="2">M15 family metallopeptidase</fullName>
    </submittedName>
</protein>
<organism evidence="2 3">
    <name type="scientific">Winogradskyella maritima</name>
    <dbReference type="NCBI Taxonomy" id="1517766"/>
    <lineage>
        <taxon>Bacteria</taxon>
        <taxon>Pseudomonadati</taxon>
        <taxon>Bacteroidota</taxon>
        <taxon>Flavobacteriia</taxon>
        <taxon>Flavobacteriales</taxon>
        <taxon>Flavobacteriaceae</taxon>
        <taxon>Winogradskyella</taxon>
    </lineage>
</organism>
<dbReference type="CDD" id="cd14847">
    <property type="entry name" value="DD-carboxypeptidase_like"/>
    <property type="match status" value="1"/>
</dbReference>
<accession>A0ABV8AGL7</accession>
<sequence length="215" mass="25487">MSTDVIKPEISKQALLGKIEFEKDSNFIKVDSKYTNKTTYLRNATYDAFLRMYNDALKDNIHLHILSGARNFNYQKGIWERKWQRYSDLEPKDRIAKIMEYSSMPGTSRHHWGTDIDLNNLKNAYFETGEGKRIYDWLTEHANDYGFYQVYTEKSNGRTGYNLERWHWSYMPLAKDYLQMYNDSITYNNISGFSGSEYAEDLQIIERYVNGIDGY</sequence>
<dbReference type="EMBL" id="JBHSAT010000004">
    <property type="protein sequence ID" value="MFC3877228.1"/>
    <property type="molecule type" value="Genomic_DNA"/>
</dbReference>
<dbReference type="SUPFAM" id="SSF55166">
    <property type="entry name" value="Hedgehog/DD-peptidase"/>
    <property type="match status" value="1"/>
</dbReference>
<dbReference type="Gene3D" id="3.30.1380.10">
    <property type="match status" value="1"/>
</dbReference>
<dbReference type="PANTHER" id="PTHR34385:SF1">
    <property type="entry name" value="PEPTIDOGLYCAN L-ALANYL-D-GLUTAMATE ENDOPEPTIDASE CWLK"/>
    <property type="match status" value="1"/>
</dbReference>
<comment type="caution">
    <text evidence="2">The sequence shown here is derived from an EMBL/GenBank/DDBJ whole genome shotgun (WGS) entry which is preliminary data.</text>
</comment>
<evidence type="ECO:0000313" key="3">
    <source>
        <dbReference type="Proteomes" id="UP001595812"/>
    </source>
</evidence>
<dbReference type="InterPro" id="IPR009045">
    <property type="entry name" value="Zn_M74/Hedgehog-like"/>
</dbReference>
<dbReference type="Proteomes" id="UP001595812">
    <property type="component" value="Unassembled WGS sequence"/>
</dbReference>